<name>A0A5D0MHN5_9BACT</name>
<dbReference type="EMBL" id="VSIX01000065">
    <property type="protein sequence ID" value="TYB30940.1"/>
    <property type="molecule type" value="Genomic_DNA"/>
</dbReference>
<organism evidence="7 8">
    <name type="scientific">Candidatus Mcinerneyibacterium aminivorans</name>
    <dbReference type="NCBI Taxonomy" id="2703815"/>
    <lineage>
        <taxon>Bacteria</taxon>
        <taxon>Candidatus Macinerneyibacteriota</taxon>
        <taxon>Candidatus Mcinerneyibacteria</taxon>
        <taxon>Candidatus Mcinerneyibacteriales</taxon>
        <taxon>Candidatus Mcinerneyibacteriaceae</taxon>
        <taxon>Candidatus Mcinerneyibacterium</taxon>
    </lineage>
</organism>
<keyword evidence="1" id="KW-0004">4Fe-4S</keyword>
<dbReference type="AlphaFoldDB" id="A0A5D0MHN5"/>
<dbReference type="Pfam" id="PF04060">
    <property type="entry name" value="FeS"/>
    <property type="match status" value="1"/>
</dbReference>
<gene>
    <name evidence="7" type="ORF">FXF47_07075</name>
</gene>
<keyword evidence="4" id="KW-0411">Iron-sulfur</keyword>
<dbReference type="Proteomes" id="UP000324143">
    <property type="component" value="Unassembled WGS sequence"/>
</dbReference>
<dbReference type="SUPFAM" id="SSF53920">
    <property type="entry name" value="Fe-only hydrogenase"/>
    <property type="match status" value="1"/>
</dbReference>
<evidence type="ECO:0000259" key="6">
    <source>
        <dbReference type="PROSITE" id="PS51656"/>
    </source>
</evidence>
<proteinExistence type="predicted"/>
<evidence type="ECO:0000256" key="3">
    <source>
        <dbReference type="ARBA" id="ARBA00023004"/>
    </source>
</evidence>
<dbReference type="Gene3D" id="1.10.15.40">
    <property type="entry name" value="Electron transport complex subunit B, putative Fe-S cluster"/>
    <property type="match status" value="1"/>
</dbReference>
<dbReference type="InterPro" id="IPR007202">
    <property type="entry name" value="4Fe-4S_dom"/>
</dbReference>
<comment type="caution">
    <text evidence="7">The sequence shown here is derived from an EMBL/GenBank/DDBJ whole genome shotgun (WGS) entry which is preliminary data.</text>
</comment>
<accession>A0A5D0MHN5</accession>
<evidence type="ECO:0000313" key="8">
    <source>
        <dbReference type="Proteomes" id="UP000324143"/>
    </source>
</evidence>
<feature type="domain" description="4Fe-4S ferredoxin-type" evidence="5">
    <location>
        <begin position="38"/>
        <end position="67"/>
    </location>
</feature>
<dbReference type="Pfam" id="PF13237">
    <property type="entry name" value="Fer4_10"/>
    <property type="match status" value="1"/>
</dbReference>
<dbReference type="GO" id="GO:0051539">
    <property type="term" value="F:4 iron, 4 sulfur cluster binding"/>
    <property type="evidence" value="ECO:0007669"/>
    <property type="project" value="UniProtKB-KW"/>
</dbReference>
<dbReference type="InterPro" id="IPR017900">
    <property type="entry name" value="4Fe4S_Fe_S_CS"/>
</dbReference>
<protein>
    <submittedName>
        <fullName evidence="7">4Fe-4S dicluster domain-containing protein</fullName>
    </submittedName>
</protein>
<evidence type="ECO:0000256" key="4">
    <source>
        <dbReference type="ARBA" id="ARBA00023014"/>
    </source>
</evidence>
<dbReference type="PANTHER" id="PTHR11615">
    <property type="entry name" value="NITRATE, FORMATE, IRON DEHYDROGENASE"/>
    <property type="match status" value="1"/>
</dbReference>
<dbReference type="Gene3D" id="3.40.950.10">
    <property type="entry name" value="Fe-only Hydrogenase (Larger Subunit), Chain L, domain 3"/>
    <property type="match status" value="1"/>
</dbReference>
<reference evidence="7" key="1">
    <citation type="submission" date="2019-08" db="EMBL/GenBank/DDBJ databases">
        <title>Genomic characterization of a novel candidate phylum (ARYD3) from a high temperature, high salinity tertiary oil reservoir in north central Oklahoma, USA.</title>
        <authorList>
            <person name="Youssef N.H."/>
            <person name="Yadav A."/>
            <person name="Elshahed M.S."/>
        </authorList>
    </citation>
    <scope>NUCLEOTIDE SEQUENCE [LARGE SCALE GENOMIC DNA]</scope>
    <source>
        <strain evidence="7">ARYD3</strain>
    </source>
</reference>
<feature type="domain" description="4Fe-4S" evidence="6">
    <location>
        <begin position="368"/>
        <end position="428"/>
    </location>
</feature>
<feature type="domain" description="4Fe-4S ferredoxin-type" evidence="5">
    <location>
        <begin position="8"/>
        <end position="37"/>
    </location>
</feature>
<evidence type="ECO:0000256" key="2">
    <source>
        <dbReference type="ARBA" id="ARBA00022723"/>
    </source>
</evidence>
<dbReference type="Gene3D" id="3.30.70.20">
    <property type="match status" value="1"/>
</dbReference>
<dbReference type="GO" id="GO:0046872">
    <property type="term" value="F:metal ion binding"/>
    <property type="evidence" value="ECO:0007669"/>
    <property type="project" value="UniProtKB-KW"/>
</dbReference>
<dbReference type="PROSITE" id="PS51379">
    <property type="entry name" value="4FE4S_FER_2"/>
    <property type="match status" value="2"/>
</dbReference>
<keyword evidence="8" id="KW-1185">Reference proteome</keyword>
<evidence type="ECO:0000256" key="1">
    <source>
        <dbReference type="ARBA" id="ARBA00022485"/>
    </source>
</evidence>
<dbReference type="Pfam" id="PF02906">
    <property type="entry name" value="Fe_hyd_lg_C"/>
    <property type="match status" value="1"/>
</dbReference>
<sequence length="443" mass="50943">MSEKEYIHTVTINKKRCIGCTRCLRVCPTKALRIRNGKAIILQDRCIDCGECIRVCPQKAIYSKIDDLDIINNYKHKLLVYSSVLIGQFKKYKNFKKILNLMSYLGFDEIVGVDIGALIISDVIRSFLKHNRDKTYITTNCPAVVRLIQVKYPSLIDNMLPFKNMMDVAGEYLKKEYMKKNQVKEKNIGLFYLSPCPSKAQAVYQPEGEVKRIFDGVFSMEEVYNNLRYIMEKKDIHLDKDIELENVTESSLKWSTLGDVDSQFKDFTSLRIDGIDNVIEFLEEIEEGDFKEIDLVDMYSCQNGCVGGVFTNENPFVCEHRIRHIASSFPDSVDEIPPICEGDYCSLSKPLKPRPVEPIDKNMSNAVKKMKEIEEVFKKLPKLNCSICGSPTCYNLAEDIVLNEDVSIYDCPVVLRRNLRNMAKDLFEMAGRIDPIEEKKDKE</sequence>
<keyword evidence="3" id="KW-0408">Iron</keyword>
<evidence type="ECO:0000313" key="7">
    <source>
        <dbReference type="EMBL" id="TYB30940.1"/>
    </source>
</evidence>
<dbReference type="PROSITE" id="PS51656">
    <property type="entry name" value="4FE4S"/>
    <property type="match status" value="1"/>
</dbReference>
<dbReference type="InterPro" id="IPR004108">
    <property type="entry name" value="Fe_hydrogenase_lsu_C"/>
</dbReference>
<dbReference type="InterPro" id="IPR017896">
    <property type="entry name" value="4Fe4S_Fe-S-bd"/>
</dbReference>
<dbReference type="PROSITE" id="PS00198">
    <property type="entry name" value="4FE4S_FER_1"/>
    <property type="match status" value="1"/>
</dbReference>
<evidence type="ECO:0000259" key="5">
    <source>
        <dbReference type="PROSITE" id="PS51379"/>
    </source>
</evidence>
<keyword evidence="2" id="KW-0479">Metal-binding</keyword>
<dbReference type="SUPFAM" id="SSF54862">
    <property type="entry name" value="4Fe-4S ferredoxins"/>
    <property type="match status" value="1"/>
</dbReference>
<dbReference type="InterPro" id="IPR009016">
    <property type="entry name" value="Fe_hydrogenase"/>
</dbReference>
<dbReference type="InterPro" id="IPR050340">
    <property type="entry name" value="Cytosolic_Fe-S_CAF"/>
</dbReference>